<feature type="compositionally biased region" description="Acidic residues" evidence="1">
    <location>
        <begin position="1439"/>
        <end position="1449"/>
    </location>
</feature>
<sequence length="1449" mass="158264">MTPGKIGRWACRLLRLRSGWAGKAVAIAAAGATLMIGVQPVFAAGGAGSGGDNTSNSHSGKFAQSWAYRDNESGAFGGADRAAVMTAMAEMGVTIHNEQAWGSIDKALNEANTNCLARFNEAHPDQSGDGQCRTVAVGMVTTPGKVYQGLDRASHDIWIKNWMATVSGKTFSNHGSPYKTGDYFADQPGTSVDKLADEYAGDATHTSVVVIMLNIYEPKPANYRLQVSTDQQSLTAMVVGGTNEVQDVIHADASGSPIRENVTATVVMHYDGQPDGYVGAKQAVKNVALPNQGDARVGFTPADFGLAYWQEGRYWFDVQVPQQGRMDGVVDTPDRDPREVFSVSSVPPPAPVKKIQKGTSADRMVNHTTITTGTGRGGYELHFREQIDPHGVPYSVENIRLRDLTDGRDVAGEFSVVWDQATGLLTVDRTPDNGEMPLEHQYELSFDVRVSKPDFSKVSDHATVGWNKRPAVDTGAKEFPTWRPQPDKSWIRQDTATGRWAAVIDPSRTDTTGADNAKFLDGDRVASVVNATVAADLIEAPAQFEIGDDWSQASYIFKADDVSKIRVYQAKAGTDRASSVSDIANRGQDVTDRFDITMKGTHAVAKAKPSYPRGLKGMADPLQVTMLVPGSISFARGKGAAQVRKDFGRQPGDELTFCKEPGATGADLTNSAYEQVNTHKVATNEPKICGYVPPVKKDVVSEASQGGDQDSVDGKVVYPGQKVEYQLLTQPKLPDDLAYGVCRVILTDTYDQWLKVDKQTLELMDLNTGRVIPKSRYSTKWDDAHHLVQVVFTDQALIGQWRAGGNPRIQLRFEGTVGKKAPAGHRVNNRWMLTLNNSLTPSNEVFNTPPDFNPVKKDVSSKDQGVSIDGKTLLLGDTGYYRVTLEARQTNQAYAVWRLGLVDDYDDEYLSIDPSGIEVQGSDGKDYTQKFNIQVKDGVVYAFARTVDTRVPATGEILKGDPQPADLAAYAARSHNPLLEPAIDQGLLGRTYDLVLPYRVIKVKDGYVVKNKATQVINDLRKQTNQVSNPLKPINPSKDVVVKVNGESTNGRSIYKDRLFLYQLDSSILPANRAYAQADRWLIEDQLDPKFDQYTGQWAVYATRDLYKDGKVLAGKGDRIAGSGFVSPKLGELFTLEQDRSGKVTIQATPAYLALVSASGDRDAGWRAYIQCKRLAVTKHHENRFTERYNDKVNPSNVVWTRTPDMTPRLRIVKFDTRSDLPQGDRNDPKQALTVDGDTDITVHIYNESGIDPDTGTGYVFLGRDLKLEDKTVAGDGQVVDWKYPDGWADYQLKPGKYVDVHGTLKGVTGHHTNRAKVTGRPMAPCVVPGDDKPFDPKDPDAKPVQETPKDAVMVDGVALCGDTTVESNTDDWNGKVEPPALPATGSQIALVVLAAGLMLLGGYVAVQGGAWMRRRRAENHEAALAFSEQVMAQAGAPEPDDPRDEQPR</sequence>
<reference evidence="5 6" key="1">
    <citation type="submission" date="2014-12" db="EMBL/GenBank/DDBJ databases">
        <title>Comparative genomics of the lactic acid bacteria isolated from the honey bee gut.</title>
        <authorList>
            <person name="Ellegaard K.M."/>
            <person name="Tamarit D."/>
            <person name="Javelind E."/>
            <person name="Olofsson T."/>
            <person name="Andersson S.G."/>
            <person name="Vasquez A."/>
        </authorList>
    </citation>
    <scope>NUCLEOTIDE SEQUENCE [LARGE SCALE GENOMIC DNA]</scope>
    <source>
        <strain evidence="5 6">Bin7</strain>
    </source>
</reference>
<dbReference type="EMBL" id="JWMF01000007">
    <property type="protein sequence ID" value="KJY50207.1"/>
    <property type="molecule type" value="Genomic_DNA"/>
</dbReference>
<proteinExistence type="predicted"/>
<dbReference type="InterPro" id="IPR032300">
    <property type="entry name" value="Antigen_C"/>
</dbReference>
<dbReference type="Gene3D" id="2.60.40.740">
    <property type="match status" value="3"/>
</dbReference>
<keyword evidence="2" id="KW-0472">Membrane</keyword>
<accession>A0A0F4KU63</accession>
<feature type="transmembrane region" description="Helical" evidence="2">
    <location>
        <begin position="1389"/>
        <end position="1407"/>
    </location>
</feature>
<keyword evidence="6" id="KW-1185">Reference proteome</keyword>
<comment type="caution">
    <text evidence="5">The sequence shown here is derived from an EMBL/GenBank/DDBJ whole genome shotgun (WGS) entry which is preliminary data.</text>
</comment>
<dbReference type="NCBIfam" id="TIGR04228">
    <property type="entry name" value="isopep_sspB_C2"/>
    <property type="match status" value="1"/>
</dbReference>
<evidence type="ECO:0000256" key="2">
    <source>
        <dbReference type="SAM" id="Phobius"/>
    </source>
</evidence>
<keyword evidence="2" id="KW-0812">Transmembrane</keyword>
<evidence type="ECO:0000313" key="5">
    <source>
        <dbReference type="EMBL" id="KJY50207.1"/>
    </source>
</evidence>
<organism evidence="5 6">
    <name type="scientific">Bifidobacterium mellis</name>
    <dbReference type="NCBI Taxonomy" id="1293823"/>
    <lineage>
        <taxon>Bacteria</taxon>
        <taxon>Bacillati</taxon>
        <taxon>Actinomycetota</taxon>
        <taxon>Actinomycetes</taxon>
        <taxon>Bifidobacteriales</taxon>
        <taxon>Bifidobacteriaceae</taxon>
        <taxon>Bifidobacterium</taxon>
    </lineage>
</organism>
<dbReference type="Pfam" id="PF17998">
    <property type="entry name" value="AgI_II_C2"/>
    <property type="match status" value="2"/>
</dbReference>
<dbReference type="PATRIC" id="fig|1684.5.peg.942"/>
<keyword evidence="2" id="KW-1133">Transmembrane helix</keyword>
<feature type="domain" description="Cell surface antigen C-terminal" evidence="3">
    <location>
        <begin position="1035"/>
        <end position="1204"/>
    </location>
</feature>
<feature type="domain" description="Adhesin isopeptide-forming adherence" evidence="4">
    <location>
        <begin position="854"/>
        <end position="1031"/>
    </location>
</feature>
<dbReference type="Proteomes" id="UP000033567">
    <property type="component" value="Unassembled WGS sequence"/>
</dbReference>
<name>A0A0F4KU63_9BIFI</name>
<evidence type="ECO:0000259" key="3">
    <source>
        <dbReference type="Pfam" id="PF16364"/>
    </source>
</evidence>
<evidence type="ECO:0000256" key="1">
    <source>
        <dbReference type="SAM" id="MobiDB-lite"/>
    </source>
</evidence>
<gene>
    <name evidence="5" type="ORF">JF70_08940</name>
</gene>
<feature type="region of interest" description="Disordered" evidence="1">
    <location>
        <begin position="1430"/>
        <end position="1449"/>
    </location>
</feature>
<evidence type="ECO:0000259" key="4">
    <source>
        <dbReference type="Pfam" id="PF17998"/>
    </source>
</evidence>
<evidence type="ECO:0000313" key="6">
    <source>
        <dbReference type="Proteomes" id="UP000033567"/>
    </source>
</evidence>
<dbReference type="InterPro" id="IPR026345">
    <property type="entry name" value="Adh_isopep-form_adh_dom"/>
</dbReference>
<protein>
    <submittedName>
        <fullName evidence="5">LPXTG-domain and cell wall anchor domain-containing protein</fullName>
    </submittedName>
</protein>
<dbReference type="Pfam" id="PF16364">
    <property type="entry name" value="Antigen_C"/>
    <property type="match status" value="1"/>
</dbReference>
<feature type="domain" description="Adhesin isopeptide-forming adherence" evidence="4">
    <location>
        <begin position="703"/>
        <end position="848"/>
    </location>
</feature>